<dbReference type="SMART" id="SM00387">
    <property type="entry name" value="HATPase_c"/>
    <property type="match status" value="1"/>
</dbReference>
<feature type="domain" description="Histidine kinase" evidence="13">
    <location>
        <begin position="216"/>
        <end position="425"/>
    </location>
</feature>
<dbReference type="PANTHER" id="PTHR45436">
    <property type="entry name" value="SENSOR HISTIDINE KINASE YKOH"/>
    <property type="match status" value="1"/>
</dbReference>
<comment type="catalytic activity">
    <reaction evidence="1">
        <text>ATP + protein L-histidine = ADP + protein N-phospho-L-histidine.</text>
        <dbReference type="EC" id="2.7.13.3"/>
    </reaction>
</comment>
<dbReference type="InterPro" id="IPR003594">
    <property type="entry name" value="HATPase_dom"/>
</dbReference>
<feature type="region of interest" description="Disordered" evidence="11">
    <location>
        <begin position="1"/>
        <end position="43"/>
    </location>
</feature>
<keyword evidence="8 12" id="KW-1133">Transmembrane helix</keyword>
<evidence type="ECO:0000256" key="2">
    <source>
        <dbReference type="ARBA" id="ARBA00004236"/>
    </source>
</evidence>
<keyword evidence="10 12" id="KW-0472">Membrane</keyword>
<dbReference type="PRINTS" id="PR00344">
    <property type="entry name" value="BCTRLSENSOR"/>
</dbReference>
<dbReference type="SUPFAM" id="SSF158472">
    <property type="entry name" value="HAMP domain-like"/>
    <property type="match status" value="1"/>
</dbReference>
<evidence type="ECO:0000256" key="8">
    <source>
        <dbReference type="ARBA" id="ARBA00022989"/>
    </source>
</evidence>
<dbReference type="Pfam" id="PF02518">
    <property type="entry name" value="HATPase_c"/>
    <property type="match status" value="1"/>
</dbReference>
<dbReference type="Gene3D" id="3.30.565.10">
    <property type="entry name" value="Histidine kinase-like ATPase, C-terminal domain"/>
    <property type="match status" value="1"/>
</dbReference>
<evidence type="ECO:0000313" key="15">
    <source>
        <dbReference type="EMBL" id="RAY14952.1"/>
    </source>
</evidence>
<feature type="compositionally biased region" description="Low complexity" evidence="11">
    <location>
        <begin position="422"/>
        <end position="433"/>
    </location>
</feature>
<evidence type="ECO:0000256" key="10">
    <source>
        <dbReference type="ARBA" id="ARBA00023136"/>
    </source>
</evidence>
<dbReference type="SUPFAM" id="SSF55874">
    <property type="entry name" value="ATPase domain of HSP90 chaperone/DNA topoisomerase II/histidine kinase"/>
    <property type="match status" value="1"/>
</dbReference>
<evidence type="ECO:0000313" key="16">
    <source>
        <dbReference type="Proteomes" id="UP000251891"/>
    </source>
</evidence>
<dbReference type="PROSITE" id="PS50109">
    <property type="entry name" value="HIS_KIN"/>
    <property type="match status" value="1"/>
</dbReference>
<dbReference type="Pfam" id="PF00672">
    <property type="entry name" value="HAMP"/>
    <property type="match status" value="1"/>
</dbReference>
<sequence length="441" mass="47232">MYQQVDRSLQTAPLGRLDNRRADGLPPAWEECRSAPDQQPLRPLRYTTQSVTADGRGCWLAGPHALTVTGRDVRVARGLDRQALHDGTATDGTPMRVLTRTLHPPPGRAAEPVTISIAVPLDQLHRSLDSLALLLAALAGLCVTGAAVIGLLLGRAALRPIDRLTRVVEHIARTEDLRIRIPDSGDDEIARLSRSFNTMTVALAAARDRQQQLIIDAGHELRTPLTSLRGNIDLLLRADQEGRSLPAHTRATLLGDLKAQMLELTSLVDDLLELAPPGDPPPGDTVALHEVTRTALARARLRGPGLRFEQQLRPWYVHGDTAALERAVLNLLDNAIKFSPPGGTVTTRLSDGELTITDQGPGIADEDLPHVFDRFWRSPSARSLPGSGLGLSIVARAAHDTGGTIRLARPPDGGTTAHLSIPGGPAPDQARPAPGGGRPAR</sequence>
<evidence type="ECO:0000256" key="9">
    <source>
        <dbReference type="ARBA" id="ARBA00023012"/>
    </source>
</evidence>
<evidence type="ECO:0000256" key="11">
    <source>
        <dbReference type="SAM" id="MobiDB-lite"/>
    </source>
</evidence>
<proteinExistence type="predicted"/>
<dbReference type="SMART" id="SM00304">
    <property type="entry name" value="HAMP"/>
    <property type="match status" value="1"/>
</dbReference>
<keyword evidence="9" id="KW-0902">Two-component regulatory system</keyword>
<feature type="transmembrane region" description="Helical" evidence="12">
    <location>
        <begin position="131"/>
        <end position="153"/>
    </location>
</feature>
<feature type="region of interest" description="Disordered" evidence="11">
    <location>
        <begin position="402"/>
        <end position="441"/>
    </location>
</feature>
<dbReference type="InterPro" id="IPR050428">
    <property type="entry name" value="TCS_sensor_his_kinase"/>
</dbReference>
<evidence type="ECO:0000259" key="14">
    <source>
        <dbReference type="PROSITE" id="PS50885"/>
    </source>
</evidence>
<accession>A0A365H7H1</accession>
<keyword evidence="6 12" id="KW-0812">Transmembrane</keyword>
<dbReference type="Pfam" id="PF00512">
    <property type="entry name" value="HisKA"/>
    <property type="match status" value="1"/>
</dbReference>
<dbReference type="GO" id="GO:0005886">
    <property type="term" value="C:plasma membrane"/>
    <property type="evidence" value="ECO:0007669"/>
    <property type="project" value="UniProtKB-SubCell"/>
</dbReference>
<dbReference type="PANTHER" id="PTHR45436:SF5">
    <property type="entry name" value="SENSOR HISTIDINE KINASE TRCS"/>
    <property type="match status" value="1"/>
</dbReference>
<comment type="caution">
    <text evidence="15">The sequence shown here is derived from an EMBL/GenBank/DDBJ whole genome shotgun (WGS) entry which is preliminary data.</text>
</comment>
<name>A0A365H7H1_9ACTN</name>
<dbReference type="Proteomes" id="UP000251891">
    <property type="component" value="Unassembled WGS sequence"/>
</dbReference>
<dbReference type="PROSITE" id="PS50885">
    <property type="entry name" value="HAMP"/>
    <property type="match status" value="1"/>
</dbReference>
<feature type="compositionally biased region" description="Polar residues" evidence="11">
    <location>
        <begin position="1"/>
        <end position="11"/>
    </location>
</feature>
<evidence type="ECO:0000256" key="6">
    <source>
        <dbReference type="ARBA" id="ARBA00022692"/>
    </source>
</evidence>
<dbReference type="InterPro" id="IPR003660">
    <property type="entry name" value="HAMP_dom"/>
</dbReference>
<evidence type="ECO:0000256" key="1">
    <source>
        <dbReference type="ARBA" id="ARBA00000085"/>
    </source>
</evidence>
<evidence type="ECO:0000256" key="3">
    <source>
        <dbReference type="ARBA" id="ARBA00012438"/>
    </source>
</evidence>
<dbReference type="InterPro" id="IPR005467">
    <property type="entry name" value="His_kinase_dom"/>
</dbReference>
<evidence type="ECO:0000259" key="13">
    <source>
        <dbReference type="PROSITE" id="PS50109"/>
    </source>
</evidence>
<dbReference type="EC" id="2.7.13.3" evidence="3"/>
<keyword evidence="4" id="KW-0597">Phosphoprotein</keyword>
<keyword evidence="16" id="KW-1185">Reference proteome</keyword>
<dbReference type="InterPro" id="IPR036097">
    <property type="entry name" value="HisK_dim/P_sf"/>
</dbReference>
<organism evidence="15 16">
    <name type="scientific">Actinomadura craniellae</name>
    <dbReference type="NCBI Taxonomy" id="2231787"/>
    <lineage>
        <taxon>Bacteria</taxon>
        <taxon>Bacillati</taxon>
        <taxon>Actinomycetota</taxon>
        <taxon>Actinomycetes</taxon>
        <taxon>Streptosporangiales</taxon>
        <taxon>Thermomonosporaceae</taxon>
        <taxon>Actinomadura</taxon>
    </lineage>
</organism>
<comment type="subcellular location">
    <subcellularLocation>
        <location evidence="2">Cell membrane</location>
    </subcellularLocation>
</comment>
<evidence type="ECO:0000256" key="12">
    <source>
        <dbReference type="SAM" id="Phobius"/>
    </source>
</evidence>
<dbReference type="Gene3D" id="6.10.340.10">
    <property type="match status" value="1"/>
</dbReference>
<dbReference type="Gene3D" id="1.10.287.130">
    <property type="match status" value="1"/>
</dbReference>
<dbReference type="InterPro" id="IPR004358">
    <property type="entry name" value="Sig_transdc_His_kin-like_C"/>
</dbReference>
<keyword evidence="5" id="KW-0808">Transferase</keyword>
<dbReference type="InterPro" id="IPR036890">
    <property type="entry name" value="HATPase_C_sf"/>
</dbReference>
<evidence type="ECO:0000256" key="4">
    <source>
        <dbReference type="ARBA" id="ARBA00022553"/>
    </source>
</evidence>
<keyword evidence="7 15" id="KW-0418">Kinase</keyword>
<gene>
    <name evidence="15" type="ORF">DPM19_13860</name>
</gene>
<dbReference type="SUPFAM" id="SSF47384">
    <property type="entry name" value="Homodimeric domain of signal transducing histidine kinase"/>
    <property type="match status" value="1"/>
</dbReference>
<dbReference type="SMART" id="SM00388">
    <property type="entry name" value="HisKA"/>
    <property type="match status" value="1"/>
</dbReference>
<dbReference type="EMBL" id="QLYX01000005">
    <property type="protein sequence ID" value="RAY14952.1"/>
    <property type="molecule type" value="Genomic_DNA"/>
</dbReference>
<dbReference type="OrthoDB" id="9786919at2"/>
<evidence type="ECO:0000256" key="5">
    <source>
        <dbReference type="ARBA" id="ARBA00022679"/>
    </source>
</evidence>
<evidence type="ECO:0000256" key="7">
    <source>
        <dbReference type="ARBA" id="ARBA00022777"/>
    </source>
</evidence>
<protein>
    <recommendedName>
        <fullName evidence="3">histidine kinase</fullName>
        <ecNumber evidence="3">2.7.13.3</ecNumber>
    </recommendedName>
</protein>
<dbReference type="GO" id="GO:0000155">
    <property type="term" value="F:phosphorelay sensor kinase activity"/>
    <property type="evidence" value="ECO:0007669"/>
    <property type="project" value="InterPro"/>
</dbReference>
<dbReference type="CDD" id="cd06225">
    <property type="entry name" value="HAMP"/>
    <property type="match status" value="1"/>
</dbReference>
<dbReference type="CDD" id="cd00075">
    <property type="entry name" value="HATPase"/>
    <property type="match status" value="1"/>
</dbReference>
<reference evidence="15 16" key="1">
    <citation type="submission" date="2018-06" db="EMBL/GenBank/DDBJ databases">
        <title>Actinomadura craniellae sp. nov. isolated from marine sponge Craniella sp.</title>
        <authorList>
            <person name="Li L."/>
            <person name="Xu Q.H."/>
            <person name="Lin H.W."/>
            <person name="Lu Y.H."/>
        </authorList>
    </citation>
    <scope>NUCLEOTIDE SEQUENCE [LARGE SCALE GENOMIC DNA]</scope>
    <source>
        <strain evidence="15 16">LHW63021</strain>
    </source>
</reference>
<feature type="domain" description="HAMP" evidence="14">
    <location>
        <begin position="155"/>
        <end position="208"/>
    </location>
</feature>
<dbReference type="AlphaFoldDB" id="A0A365H7H1"/>
<dbReference type="CDD" id="cd00082">
    <property type="entry name" value="HisKA"/>
    <property type="match status" value="1"/>
</dbReference>
<dbReference type="InterPro" id="IPR003661">
    <property type="entry name" value="HisK_dim/P_dom"/>
</dbReference>